<reference evidence="1 2" key="1">
    <citation type="submission" date="2019-04" db="EMBL/GenBank/DDBJ databases">
        <title>A novel phosphate-accumulating bacterium identified in bioreactor for phosphate removal from wastewater.</title>
        <authorList>
            <person name="Kotlyarov R.Y."/>
            <person name="Beletsky A.V."/>
            <person name="Kallistova A.Y."/>
            <person name="Dorofeev A.G."/>
            <person name="Nikolaev Y.Y."/>
            <person name="Pimenov N.V."/>
            <person name="Ravin N.V."/>
            <person name="Mardanov A.V."/>
        </authorList>
    </citation>
    <scope>NUCLEOTIDE SEQUENCE [LARGE SCALE GENOMIC DNA]</scope>
    <source>
        <strain evidence="1 2">Bin19</strain>
    </source>
</reference>
<name>A0A5S4ERR9_9PROT</name>
<dbReference type="AlphaFoldDB" id="A0A5S4ERR9"/>
<dbReference type="RefSeq" id="WP_171047235.1">
    <property type="nucleotide sequence ID" value="NZ_SWAD01000013.1"/>
</dbReference>
<sequence length="50" mass="5370">MLERAHALLEGEVSDGAAGMRRSATCQRLAQEARAPVDKCADYLPKKLAA</sequence>
<evidence type="ECO:0000313" key="2">
    <source>
        <dbReference type="Proteomes" id="UP000306324"/>
    </source>
</evidence>
<evidence type="ECO:0000313" key="1">
    <source>
        <dbReference type="EMBL" id="TMQ78028.1"/>
    </source>
</evidence>
<proteinExistence type="predicted"/>
<dbReference type="EMBL" id="SWAD01000013">
    <property type="protein sequence ID" value="TMQ78028.1"/>
    <property type="molecule type" value="Genomic_DNA"/>
</dbReference>
<dbReference type="Proteomes" id="UP000306324">
    <property type="component" value="Unassembled WGS sequence"/>
</dbReference>
<keyword evidence="2" id="KW-1185">Reference proteome</keyword>
<comment type="caution">
    <text evidence="1">The sequence shown here is derived from an EMBL/GenBank/DDBJ whole genome shotgun (WGS) entry which is preliminary data.</text>
</comment>
<organism evidence="1 2">
    <name type="scientific">Candidatus Accumulibacter phosphatis</name>
    <dbReference type="NCBI Taxonomy" id="327160"/>
    <lineage>
        <taxon>Bacteria</taxon>
        <taxon>Pseudomonadati</taxon>
        <taxon>Pseudomonadota</taxon>
        <taxon>Betaproteobacteria</taxon>
        <taxon>Candidatus Accumulibacter</taxon>
    </lineage>
</organism>
<accession>A0A5S4ERR9</accession>
<gene>
    <name evidence="1" type="ORF">ACCUM_2367</name>
</gene>
<protein>
    <submittedName>
        <fullName evidence="1">Uncharacterized protein</fullName>
    </submittedName>
</protein>